<organism evidence="1 2">
    <name type="scientific">Planoprotostelium fungivorum</name>
    <dbReference type="NCBI Taxonomy" id="1890364"/>
    <lineage>
        <taxon>Eukaryota</taxon>
        <taxon>Amoebozoa</taxon>
        <taxon>Evosea</taxon>
        <taxon>Variosea</taxon>
        <taxon>Cavosteliida</taxon>
        <taxon>Cavosteliaceae</taxon>
        <taxon>Planoprotostelium</taxon>
    </lineage>
</organism>
<comment type="caution">
    <text evidence="1">The sequence shown here is derived from an EMBL/GenBank/DDBJ whole genome shotgun (WGS) entry which is preliminary data.</text>
</comment>
<dbReference type="EMBL" id="MDYQ01000635">
    <property type="protein sequence ID" value="PRP73303.1"/>
    <property type="molecule type" value="Genomic_DNA"/>
</dbReference>
<reference evidence="1 2" key="1">
    <citation type="journal article" date="2018" name="Genome Biol. Evol.">
        <title>Multiple Roots of Fruiting Body Formation in Amoebozoa.</title>
        <authorList>
            <person name="Hillmann F."/>
            <person name="Forbes G."/>
            <person name="Novohradska S."/>
            <person name="Ferling I."/>
            <person name="Riege K."/>
            <person name="Groth M."/>
            <person name="Westermann M."/>
            <person name="Marz M."/>
            <person name="Spaller T."/>
            <person name="Winckler T."/>
            <person name="Schaap P."/>
            <person name="Glockner G."/>
        </authorList>
    </citation>
    <scope>NUCLEOTIDE SEQUENCE [LARGE SCALE GENOMIC DNA]</scope>
    <source>
        <strain evidence="1 2">Jena</strain>
    </source>
</reference>
<dbReference type="InParanoid" id="A0A2P6MNM7"/>
<sequence length="220" mass="25398">MSRPKKQFLGCVAKHAPPEVFQKCVEQYDDPDAQYEQYKIIPYSGLRNSAYEKELNADRHLLNGIREYVSRNPADFKDYLDEISAGTKYLSTISRLVKKENGPDARNRIRRRILQAAENSGDVTDEEHLVRDLINWTKLRSTTRGPGDTATKNIENKRLGLTVRGTNIRLPACKQDLRKQDEMRIIIVTLHVCNSEAIMRQFALLFFELSQGENNKDHMM</sequence>
<keyword evidence="2" id="KW-1185">Reference proteome</keyword>
<accession>A0A2P6MNM7</accession>
<feature type="non-terminal residue" evidence="1">
    <location>
        <position position="220"/>
    </location>
</feature>
<dbReference type="AlphaFoldDB" id="A0A2P6MNM7"/>
<name>A0A2P6MNM7_9EUKA</name>
<evidence type="ECO:0000313" key="1">
    <source>
        <dbReference type="EMBL" id="PRP73303.1"/>
    </source>
</evidence>
<gene>
    <name evidence="1" type="ORF">PROFUN_16809</name>
</gene>
<proteinExistence type="predicted"/>
<protein>
    <submittedName>
        <fullName evidence="1">Uncharacterized protein</fullName>
    </submittedName>
</protein>
<dbReference type="Proteomes" id="UP000241769">
    <property type="component" value="Unassembled WGS sequence"/>
</dbReference>
<evidence type="ECO:0000313" key="2">
    <source>
        <dbReference type="Proteomes" id="UP000241769"/>
    </source>
</evidence>